<evidence type="ECO:0000256" key="1">
    <source>
        <dbReference type="ARBA" id="ARBA00004651"/>
    </source>
</evidence>
<dbReference type="InterPro" id="IPR050171">
    <property type="entry name" value="MFS_Transporters"/>
</dbReference>
<feature type="transmembrane region" description="Helical" evidence="7">
    <location>
        <begin position="85"/>
        <end position="104"/>
    </location>
</feature>
<feature type="transmembrane region" description="Helical" evidence="7">
    <location>
        <begin position="311"/>
        <end position="336"/>
    </location>
</feature>
<dbReference type="InterPro" id="IPR011701">
    <property type="entry name" value="MFS"/>
</dbReference>
<sequence length="407" mass="41281">MSDTAAVQSSRASARISPDMWRAAWTVTSVFMLSNSPTPLYVVWQRTLGFSSGTLTVIFALYIFGLLATLSVAGQLSDRYGRKPVLLPGILVALVACALFASATSIATLAVARLLTGISVGVIVSAGMASVADLGGGERRRQAALLASVAMVLGAGLGPLLAGGAAQTVAHPIAPVFGIEFLVLLSALIIAWRLPLGRPARASGQGVRLHLPSVPAMNRRHVAAGIGVFGPGITATSFVLALGPSLLARLLDVRSPLLAGGMACAMFLAATGVQFAVRQWSVRALFAAGTAATVLSMGALCGAVHMLSAPILVAAALFAGIAQGLGQLGGLTLIGLHVPDTRRAEAIAVMNIGGYLPAGLLPVMTGYAIDFLGLAAGATAFAVALALIALGAGCMVFRSLKRGGDRP</sequence>
<dbReference type="AlphaFoldDB" id="A0A0J5WUG4"/>
<dbReference type="PANTHER" id="PTHR23517:SF13">
    <property type="entry name" value="MAJOR FACILITATOR SUPERFAMILY MFS_1"/>
    <property type="match status" value="1"/>
</dbReference>
<reference evidence="9 10" key="1">
    <citation type="submission" date="2015-05" db="EMBL/GenBank/DDBJ databases">
        <title>Draft genome of Burkholderia cepacia LK29.</title>
        <authorList>
            <person name="Chan X.Y."/>
        </authorList>
    </citation>
    <scope>NUCLEOTIDE SEQUENCE [LARGE SCALE GENOMIC DNA]</scope>
    <source>
        <strain evidence="9 10">LK29</strain>
    </source>
</reference>
<dbReference type="SUPFAM" id="SSF103473">
    <property type="entry name" value="MFS general substrate transporter"/>
    <property type="match status" value="1"/>
</dbReference>
<dbReference type="InterPro" id="IPR005829">
    <property type="entry name" value="Sugar_transporter_CS"/>
</dbReference>
<dbReference type="Gene3D" id="1.20.1250.20">
    <property type="entry name" value="MFS general substrate transporter like domains"/>
    <property type="match status" value="1"/>
</dbReference>
<evidence type="ECO:0000313" key="9">
    <source>
        <dbReference type="EMBL" id="KML58304.1"/>
    </source>
</evidence>
<keyword evidence="4 7" id="KW-0812">Transmembrane</keyword>
<organism evidence="9 10">
    <name type="scientific">Burkholderia cepacia</name>
    <name type="common">Pseudomonas cepacia</name>
    <dbReference type="NCBI Taxonomy" id="292"/>
    <lineage>
        <taxon>Bacteria</taxon>
        <taxon>Pseudomonadati</taxon>
        <taxon>Pseudomonadota</taxon>
        <taxon>Betaproteobacteria</taxon>
        <taxon>Burkholderiales</taxon>
        <taxon>Burkholderiaceae</taxon>
        <taxon>Burkholderia</taxon>
        <taxon>Burkholderia cepacia complex</taxon>
    </lineage>
</organism>
<feature type="transmembrane region" description="Helical" evidence="7">
    <location>
        <begin position="375"/>
        <end position="397"/>
    </location>
</feature>
<feature type="transmembrane region" description="Helical" evidence="7">
    <location>
        <begin position="255"/>
        <end position="277"/>
    </location>
</feature>
<dbReference type="EMBL" id="LDWR01000021">
    <property type="protein sequence ID" value="KML58304.1"/>
    <property type="molecule type" value="Genomic_DNA"/>
</dbReference>
<dbReference type="InterPro" id="IPR020846">
    <property type="entry name" value="MFS_dom"/>
</dbReference>
<evidence type="ECO:0000256" key="2">
    <source>
        <dbReference type="ARBA" id="ARBA00022448"/>
    </source>
</evidence>
<feature type="transmembrane region" description="Helical" evidence="7">
    <location>
        <begin position="143"/>
        <end position="166"/>
    </location>
</feature>
<dbReference type="GO" id="GO:0022857">
    <property type="term" value="F:transmembrane transporter activity"/>
    <property type="evidence" value="ECO:0007669"/>
    <property type="project" value="InterPro"/>
</dbReference>
<feature type="transmembrane region" description="Helical" evidence="7">
    <location>
        <begin position="21"/>
        <end position="44"/>
    </location>
</feature>
<dbReference type="PROSITE" id="PS50850">
    <property type="entry name" value="MFS"/>
    <property type="match status" value="1"/>
</dbReference>
<feature type="transmembrane region" description="Helical" evidence="7">
    <location>
        <begin position="348"/>
        <end position="369"/>
    </location>
</feature>
<evidence type="ECO:0000256" key="5">
    <source>
        <dbReference type="ARBA" id="ARBA00022989"/>
    </source>
</evidence>
<dbReference type="Proteomes" id="UP000036338">
    <property type="component" value="Unassembled WGS sequence"/>
</dbReference>
<keyword evidence="3" id="KW-1003">Cell membrane</keyword>
<comment type="caution">
    <text evidence="9">The sequence shown here is derived from an EMBL/GenBank/DDBJ whole genome shotgun (WGS) entry which is preliminary data.</text>
</comment>
<proteinExistence type="predicted"/>
<accession>A0A0J5WUG4</accession>
<dbReference type="Pfam" id="PF07690">
    <property type="entry name" value="MFS_1"/>
    <property type="match status" value="1"/>
</dbReference>
<feature type="transmembrane region" description="Helical" evidence="7">
    <location>
        <begin position="50"/>
        <end position="73"/>
    </location>
</feature>
<feature type="domain" description="Major facilitator superfamily (MFS) profile" evidence="8">
    <location>
        <begin position="1"/>
        <end position="403"/>
    </location>
</feature>
<dbReference type="PROSITE" id="PS00216">
    <property type="entry name" value="SUGAR_TRANSPORT_1"/>
    <property type="match status" value="1"/>
</dbReference>
<evidence type="ECO:0000259" key="8">
    <source>
        <dbReference type="PROSITE" id="PS50850"/>
    </source>
</evidence>
<keyword evidence="6 7" id="KW-0472">Membrane</keyword>
<dbReference type="PANTHER" id="PTHR23517">
    <property type="entry name" value="RESISTANCE PROTEIN MDTM, PUTATIVE-RELATED-RELATED"/>
    <property type="match status" value="1"/>
</dbReference>
<feature type="transmembrane region" description="Helical" evidence="7">
    <location>
        <begin position="110"/>
        <end position="131"/>
    </location>
</feature>
<feature type="transmembrane region" description="Helical" evidence="7">
    <location>
        <begin position="284"/>
        <end position="305"/>
    </location>
</feature>
<keyword evidence="5 7" id="KW-1133">Transmembrane helix</keyword>
<dbReference type="InterPro" id="IPR036259">
    <property type="entry name" value="MFS_trans_sf"/>
</dbReference>
<name>A0A0J5WUG4_BURCE</name>
<evidence type="ECO:0000313" key="10">
    <source>
        <dbReference type="Proteomes" id="UP000036338"/>
    </source>
</evidence>
<evidence type="ECO:0000256" key="6">
    <source>
        <dbReference type="ARBA" id="ARBA00023136"/>
    </source>
</evidence>
<comment type="subcellular location">
    <subcellularLocation>
        <location evidence="1">Cell membrane</location>
        <topology evidence="1">Multi-pass membrane protein</topology>
    </subcellularLocation>
</comment>
<dbReference type="GO" id="GO:0005886">
    <property type="term" value="C:plasma membrane"/>
    <property type="evidence" value="ECO:0007669"/>
    <property type="project" value="UniProtKB-SubCell"/>
</dbReference>
<evidence type="ECO:0000256" key="7">
    <source>
        <dbReference type="SAM" id="Phobius"/>
    </source>
</evidence>
<protein>
    <submittedName>
        <fullName evidence="9">MFS transporter</fullName>
    </submittedName>
</protein>
<evidence type="ECO:0000256" key="3">
    <source>
        <dbReference type="ARBA" id="ARBA00022475"/>
    </source>
</evidence>
<evidence type="ECO:0000256" key="4">
    <source>
        <dbReference type="ARBA" id="ARBA00022692"/>
    </source>
</evidence>
<dbReference type="PATRIC" id="fig|292.27.peg.2674"/>
<feature type="transmembrane region" description="Helical" evidence="7">
    <location>
        <begin position="172"/>
        <end position="192"/>
    </location>
</feature>
<gene>
    <name evidence="9" type="ORF">VL15_13925</name>
</gene>
<keyword evidence="2" id="KW-0813">Transport</keyword>
<feature type="transmembrane region" description="Helical" evidence="7">
    <location>
        <begin position="222"/>
        <end position="243"/>
    </location>
</feature>